<name>A0A6P0H476_9ACTN</name>
<evidence type="ECO:0000313" key="3">
    <source>
        <dbReference type="Proteomes" id="UP000468828"/>
    </source>
</evidence>
<dbReference type="Pfam" id="PF08843">
    <property type="entry name" value="AbiEii"/>
    <property type="match status" value="1"/>
</dbReference>
<dbReference type="GO" id="GO:0016740">
    <property type="term" value="F:transferase activity"/>
    <property type="evidence" value="ECO:0007669"/>
    <property type="project" value="UniProtKB-KW"/>
</dbReference>
<sequence>MARVREQFGVADEQVLRDHAISHVLAALSAPDLVDDLVFIGGTALSRTFLPTLRLSEDIDLLTPVPRKVIGPRIEAAVAAGLRRTHGSVSWVPALADTRGADSSVLLVGDSIRIRVQLLGATGYSRWPTELRSLEQRYTDAPPASLVVPTALSFTGWKTATWLDRSASRDLYDLWGLGRAGWISPAAAELFRAHGPTAGDVQPWMFSRAPREDEWLTSLGHQGRVQVTAAAALDEVGERWARAVASSDT</sequence>
<accession>A0A6P0H476</accession>
<evidence type="ECO:0000313" key="1">
    <source>
        <dbReference type="EMBL" id="NEK92679.1"/>
    </source>
</evidence>
<dbReference type="EMBL" id="JAAGWB010000002">
    <property type="protein sequence ID" value="NEN49446.1"/>
    <property type="molecule type" value="Genomic_DNA"/>
</dbReference>
<comment type="caution">
    <text evidence="2">The sequence shown here is derived from an EMBL/GenBank/DDBJ whole genome shotgun (WGS) entry which is preliminary data.</text>
</comment>
<dbReference type="Proteomes" id="UP000468828">
    <property type="component" value="Unassembled WGS sequence"/>
</dbReference>
<dbReference type="EMBL" id="JAAGWH010000002">
    <property type="protein sequence ID" value="NEK92679.1"/>
    <property type="molecule type" value="Genomic_DNA"/>
</dbReference>
<organism evidence="2 4">
    <name type="scientific">Modestobacter muralis</name>
    <dbReference type="NCBI Taxonomy" id="1608614"/>
    <lineage>
        <taxon>Bacteria</taxon>
        <taxon>Bacillati</taxon>
        <taxon>Actinomycetota</taxon>
        <taxon>Actinomycetes</taxon>
        <taxon>Geodermatophilales</taxon>
        <taxon>Geodermatophilaceae</taxon>
        <taxon>Modestobacter</taxon>
    </lineage>
</organism>
<dbReference type="RefSeq" id="WP_163609008.1">
    <property type="nucleotide sequence ID" value="NZ_JAAGWB010000002.1"/>
</dbReference>
<reference evidence="2 4" key="2">
    <citation type="submission" date="2020-02" db="EMBL/GenBank/DDBJ databases">
        <title>The WGS of Modestobacter muralis DSM 100205.</title>
        <authorList>
            <person name="Jiang Z."/>
        </authorList>
    </citation>
    <scope>NUCLEOTIDE SEQUENCE [LARGE SCALE GENOMIC DNA]</scope>
    <source>
        <strain evidence="2 4">DSM 100205</strain>
    </source>
</reference>
<proteinExistence type="predicted"/>
<keyword evidence="3" id="KW-1185">Reference proteome</keyword>
<evidence type="ECO:0000313" key="2">
    <source>
        <dbReference type="EMBL" id="NEN49446.1"/>
    </source>
</evidence>
<dbReference type="Gene3D" id="3.10.450.620">
    <property type="entry name" value="JHP933, nucleotidyltransferase-like core domain"/>
    <property type="match status" value="1"/>
</dbReference>
<dbReference type="AlphaFoldDB" id="A0A6P0H476"/>
<protein>
    <submittedName>
        <fullName evidence="2">Nucleotidyl transferase AbiEii/AbiGii toxin family protein</fullName>
    </submittedName>
</protein>
<reference evidence="1 3" key="1">
    <citation type="submission" date="2020-01" db="EMBL/GenBank/DDBJ databases">
        <title>the WGS Modestobacter muralis CPCC 204518.</title>
        <authorList>
            <person name="Jiang Z."/>
        </authorList>
    </citation>
    <scope>NUCLEOTIDE SEQUENCE [LARGE SCALE GENOMIC DNA]</scope>
    <source>
        <strain evidence="1 3">DSM 100205</strain>
    </source>
</reference>
<keyword evidence="2" id="KW-0808">Transferase</keyword>
<dbReference type="Proteomes" id="UP000471152">
    <property type="component" value="Unassembled WGS sequence"/>
</dbReference>
<gene>
    <name evidence="2" type="ORF">G3R41_00615</name>
    <name evidence="1" type="ORF">GCU67_00615</name>
</gene>
<dbReference type="InterPro" id="IPR014942">
    <property type="entry name" value="AbiEii"/>
</dbReference>
<evidence type="ECO:0000313" key="4">
    <source>
        <dbReference type="Proteomes" id="UP000471152"/>
    </source>
</evidence>